<dbReference type="NCBIfam" id="TIGR02401">
    <property type="entry name" value="trehalose_TreY"/>
    <property type="match status" value="1"/>
</dbReference>
<dbReference type="Gene3D" id="1.10.10.470">
    <property type="entry name" value="Maltooligosyl trehalose synthase, domain 4"/>
    <property type="match status" value="1"/>
</dbReference>
<evidence type="ECO:0000259" key="1">
    <source>
        <dbReference type="SMART" id="SM00642"/>
    </source>
</evidence>
<organism evidence="2 3">
    <name type="scientific">Rhizobium metallidurans</name>
    <dbReference type="NCBI Taxonomy" id="1265931"/>
    <lineage>
        <taxon>Bacteria</taxon>
        <taxon>Pseudomonadati</taxon>
        <taxon>Pseudomonadota</taxon>
        <taxon>Alphaproteobacteria</taxon>
        <taxon>Hyphomicrobiales</taxon>
        <taxon>Rhizobiaceae</taxon>
        <taxon>Rhizobium/Agrobacterium group</taxon>
        <taxon>Rhizobium</taxon>
    </lineage>
</organism>
<dbReference type="SMART" id="SM00642">
    <property type="entry name" value="Aamy"/>
    <property type="match status" value="1"/>
</dbReference>
<reference evidence="2 3" key="1">
    <citation type="submission" date="2020-08" db="EMBL/GenBank/DDBJ databases">
        <title>Genomic Encyclopedia of Type Strains, Phase IV (KMG-IV): sequencing the most valuable type-strain genomes for metagenomic binning, comparative biology and taxonomic classification.</title>
        <authorList>
            <person name="Goeker M."/>
        </authorList>
    </citation>
    <scope>NUCLEOTIDE SEQUENCE [LARGE SCALE GENOMIC DNA]</scope>
    <source>
        <strain evidence="2 3">DSM 26575</strain>
    </source>
</reference>
<dbReference type="InterPro" id="IPR013797">
    <property type="entry name" value="Maltooligo_trehalose_synth_4"/>
</dbReference>
<name>A0A7W6G8Q7_9HYPH</name>
<dbReference type="InterPro" id="IPR006047">
    <property type="entry name" value="GH13_cat_dom"/>
</dbReference>
<dbReference type="Gene3D" id="1.10.150.200">
    <property type="entry name" value="Maltooligosyl trehalose synthase, domain 3"/>
    <property type="match status" value="1"/>
</dbReference>
<keyword evidence="3" id="KW-1185">Reference proteome</keyword>
<dbReference type="CDD" id="cd11336">
    <property type="entry name" value="AmyAc_MTSase"/>
    <property type="match status" value="1"/>
</dbReference>
<dbReference type="EMBL" id="JACIDW010000001">
    <property type="protein sequence ID" value="MBB3962768.1"/>
    <property type="molecule type" value="Genomic_DNA"/>
</dbReference>
<dbReference type="GO" id="GO:0005992">
    <property type="term" value="P:trehalose biosynthetic process"/>
    <property type="evidence" value="ECO:0007669"/>
    <property type="project" value="TreeGrafter"/>
</dbReference>
<gene>
    <name evidence="2" type="ORF">GGQ67_000386</name>
</gene>
<dbReference type="RefSeq" id="WP_183898482.1">
    <property type="nucleotide sequence ID" value="NZ_JACIDW010000001.1"/>
</dbReference>
<dbReference type="GO" id="GO:0030980">
    <property type="term" value="P:alpha-glucan catabolic process"/>
    <property type="evidence" value="ECO:0007669"/>
    <property type="project" value="TreeGrafter"/>
</dbReference>
<dbReference type="GO" id="GO:0047470">
    <property type="term" value="F:(1,4)-alpha-D-glucan 1-alpha-D-glucosylmutase activity"/>
    <property type="evidence" value="ECO:0007669"/>
    <property type="project" value="UniProtKB-EC"/>
</dbReference>
<dbReference type="PANTHER" id="PTHR10357:SF216">
    <property type="entry name" value="MALTOOLIGOSYL TREHALOSE SYNTHASE-RELATED"/>
    <property type="match status" value="1"/>
</dbReference>
<dbReference type="InterPro" id="IPR017853">
    <property type="entry name" value="GH"/>
</dbReference>
<dbReference type="EC" id="5.4.99.15" evidence="2"/>
<dbReference type="InterPro" id="IPR012767">
    <property type="entry name" value="Trehalose_TreY"/>
</dbReference>
<evidence type="ECO:0000313" key="2">
    <source>
        <dbReference type="EMBL" id="MBB3962768.1"/>
    </source>
</evidence>
<feature type="domain" description="Glycosyl hydrolase family 13 catalytic" evidence="1">
    <location>
        <begin position="6"/>
        <end position="430"/>
    </location>
</feature>
<evidence type="ECO:0000313" key="3">
    <source>
        <dbReference type="Proteomes" id="UP000582090"/>
    </source>
</evidence>
<dbReference type="Pfam" id="PF00128">
    <property type="entry name" value="Alpha-amylase"/>
    <property type="match status" value="1"/>
</dbReference>
<protein>
    <submittedName>
        <fullName evidence="2">(1-&gt;4)-alpha-D-glucan 1-alpha-D-glucosylmutase</fullName>
        <ecNumber evidence="2">5.4.99.15</ecNumber>
    </submittedName>
</protein>
<dbReference type="SUPFAM" id="SSF51445">
    <property type="entry name" value="(Trans)glycosidases"/>
    <property type="match status" value="1"/>
</dbReference>
<sequence>MTIPTSTYRLQFRDGMTFDTAIDFIPYLKSLGVSHLYASPIFTATSGSTHGYDVTDCNEIDPAIGGRDGFERLSAALKEGCLGLILDIVPNHMAASTENAWWADVLKFGADSKYAGHFDIDWSQRLTLPILGKTFEDALADNEFELQRDPRTQEWSLAYFETRLPLNPRSTDQISGDLKDRSLISSIHDQQSWRLTFWQDAAKTLSYRRFFEVTGLVGLRVEDEQVFADSHALVLDLIRAGYVQGLRLDHIDGLADPAGYLDRLRAAVGSDIYIVAEKIVGHGDALPADWPIEGTTGYEFISALSNLFIDPDGMRQLGDAYASLSPDAADFAAGLREAKLLMIDRNFEGETRRLVAIAHSLLADTDEKRLGAAIRELLVAFPFYRTYGREGKLSDSDRRLIEAAVYQAARQTGDSDALQAVAGLFDGGARAEEFQRRFQQLSGPIMAKAMEDTLFYRHNLLLGANEVGGEPDRSPGGVDAFHALMQQRAKLQPHGLSATSTHDTKRGEDARARLYALSEEPDVWRLGVERWRDMNRNHLTELPAGLTPDANVEWMLYQALAGIWLEEFRDGAAAGLTDRFVAYAEKAVREAKLVTNWNAPHEHYETAVRNYAAALTASASLTFHEDFAEALRPVAAAGYLNSLSQTLIKLTAPGVPDIYQGSEACDFSLVDPDNRRPIDTKALARMLATRETISELTVPALKQRMIGIGLNLRKRLPALFANGDYLPLSVTGSRSNHVVAFGRRLDDAFTVTVTPRMMLGQLELGKLYAGPEFWGDTAVMLPPELRGPKRDLLTQRPIDTAASVPVMQLLGTRPVALLQNDGPAGRHL</sequence>
<keyword evidence="2" id="KW-0413">Isomerase</keyword>
<proteinExistence type="predicted"/>
<dbReference type="PANTHER" id="PTHR10357">
    <property type="entry name" value="ALPHA-AMYLASE FAMILY MEMBER"/>
    <property type="match status" value="1"/>
</dbReference>
<accession>A0A7W6G8Q7</accession>
<dbReference type="AlphaFoldDB" id="A0A7W6G8Q7"/>
<dbReference type="Proteomes" id="UP000582090">
    <property type="component" value="Unassembled WGS sequence"/>
</dbReference>
<dbReference type="Gene3D" id="3.20.20.80">
    <property type="entry name" value="Glycosidases"/>
    <property type="match status" value="1"/>
</dbReference>
<comment type="caution">
    <text evidence="2">The sequence shown here is derived from an EMBL/GenBank/DDBJ whole genome shotgun (WGS) entry which is preliminary data.</text>
</comment>
<dbReference type="Gene3D" id="3.30.1590.10">
    <property type="entry name" value="Maltooligosyl trehalose synthase, domain 2"/>
    <property type="match status" value="1"/>
</dbReference>